<dbReference type="GO" id="GO:0005829">
    <property type="term" value="C:cytosol"/>
    <property type="evidence" value="ECO:0007669"/>
    <property type="project" value="TreeGrafter"/>
</dbReference>
<dbReference type="SUPFAM" id="SSF51556">
    <property type="entry name" value="Metallo-dependent hydrolases"/>
    <property type="match status" value="1"/>
</dbReference>
<reference evidence="4" key="1">
    <citation type="submission" date="2013-08" db="EMBL/GenBank/DDBJ databases">
        <authorList>
            <person name="Mendez C."/>
            <person name="Richter M."/>
            <person name="Ferrer M."/>
            <person name="Sanchez J."/>
        </authorList>
    </citation>
    <scope>NUCLEOTIDE SEQUENCE</scope>
</reference>
<sequence>FAETCPQYLFLSEADLAREGFEGAKFVCSPPLRSQDDQVALWRGLLTDDLAVVATDHCPFCFKEQKELGRGDFSKIPNGLPGVEHRMDLIYQGVPSGRIGLSRWVEVTSTAPAKMFGLYPQKGSLDPGADADIVVYDPTARTVLSASTHHMAVDYSCYEGMEITGAVDTVLLRGSVVLERGQYIGRPGDGRFVPRGLCQYAR</sequence>
<dbReference type="GO" id="GO:0016812">
    <property type="term" value="F:hydrolase activity, acting on carbon-nitrogen (but not peptide) bonds, in cyclic amides"/>
    <property type="evidence" value="ECO:0007669"/>
    <property type="project" value="TreeGrafter"/>
</dbReference>
<dbReference type="InterPro" id="IPR050378">
    <property type="entry name" value="Metallo-dep_Hydrolases_sf"/>
</dbReference>
<comment type="similarity">
    <text evidence="2">Belongs to the metallo-dependent hydrolases superfamily. Hydantoinase/dihydropyrimidinase family.</text>
</comment>
<dbReference type="EMBL" id="AUZY01006626">
    <property type="protein sequence ID" value="EQD53746.1"/>
    <property type="molecule type" value="Genomic_DNA"/>
</dbReference>
<dbReference type="FunFam" id="3.20.20.140:FF:000174">
    <property type="entry name" value="Dihydropyrimidinase-related protein 2"/>
    <property type="match status" value="1"/>
</dbReference>
<protein>
    <submittedName>
        <fullName evidence="4">Phenylhydantoinase</fullName>
    </submittedName>
</protein>
<dbReference type="Pfam" id="PF01979">
    <property type="entry name" value="Amidohydro_1"/>
    <property type="match status" value="1"/>
</dbReference>
<dbReference type="Gene3D" id="2.30.40.10">
    <property type="entry name" value="Urease, subunit C, domain 1"/>
    <property type="match status" value="1"/>
</dbReference>
<evidence type="ECO:0000256" key="2">
    <source>
        <dbReference type="ARBA" id="ARBA00008829"/>
    </source>
</evidence>
<dbReference type="PANTHER" id="PTHR11647">
    <property type="entry name" value="HYDRANTOINASE/DIHYDROPYRIMIDINASE FAMILY MEMBER"/>
    <property type="match status" value="1"/>
</dbReference>
<evidence type="ECO:0000256" key="1">
    <source>
        <dbReference type="ARBA" id="ARBA00001947"/>
    </source>
</evidence>
<dbReference type="AlphaFoldDB" id="T0ZZM9"/>
<accession>T0ZZM9</accession>
<dbReference type="Gene3D" id="3.20.20.140">
    <property type="entry name" value="Metal-dependent hydrolases"/>
    <property type="match status" value="1"/>
</dbReference>
<dbReference type="PANTHER" id="PTHR11647:SF1">
    <property type="entry name" value="COLLAPSIN RESPONSE MEDIATOR PROTEIN"/>
    <property type="match status" value="1"/>
</dbReference>
<dbReference type="InterPro" id="IPR032466">
    <property type="entry name" value="Metal_Hydrolase"/>
</dbReference>
<organism evidence="4">
    <name type="scientific">mine drainage metagenome</name>
    <dbReference type="NCBI Taxonomy" id="410659"/>
    <lineage>
        <taxon>unclassified sequences</taxon>
        <taxon>metagenomes</taxon>
        <taxon>ecological metagenomes</taxon>
    </lineage>
</organism>
<dbReference type="SUPFAM" id="SSF51338">
    <property type="entry name" value="Composite domain of metallo-dependent hydrolases"/>
    <property type="match status" value="1"/>
</dbReference>
<proteinExistence type="inferred from homology"/>
<dbReference type="InterPro" id="IPR011059">
    <property type="entry name" value="Metal-dep_hydrolase_composite"/>
</dbReference>
<name>T0ZZM9_9ZZZZ</name>
<feature type="non-terminal residue" evidence="4">
    <location>
        <position position="1"/>
    </location>
</feature>
<feature type="domain" description="Amidohydrolase-related" evidence="3">
    <location>
        <begin position="28"/>
        <end position="177"/>
    </location>
</feature>
<gene>
    <name evidence="4" type="ORF">B1B_10054</name>
</gene>
<comment type="cofactor">
    <cofactor evidence="1">
        <name>Zn(2+)</name>
        <dbReference type="ChEBI" id="CHEBI:29105"/>
    </cofactor>
</comment>
<evidence type="ECO:0000313" key="4">
    <source>
        <dbReference type="EMBL" id="EQD53746.1"/>
    </source>
</evidence>
<comment type="caution">
    <text evidence="4">The sequence shown here is derived from an EMBL/GenBank/DDBJ whole genome shotgun (WGS) entry which is preliminary data.</text>
</comment>
<reference evidence="4" key="2">
    <citation type="journal article" date="2014" name="ISME J.">
        <title>Microbial stratification in low pH oxic and suboxic macroscopic growths along an acid mine drainage.</title>
        <authorList>
            <person name="Mendez-Garcia C."/>
            <person name="Mesa V."/>
            <person name="Sprenger R.R."/>
            <person name="Richter M."/>
            <person name="Diez M.S."/>
            <person name="Solano J."/>
            <person name="Bargiela R."/>
            <person name="Golyshina O.V."/>
            <person name="Manteca A."/>
            <person name="Ramos J.L."/>
            <person name="Gallego J.R."/>
            <person name="Llorente I."/>
            <person name="Martins Dos Santos V.A."/>
            <person name="Jensen O.N."/>
            <person name="Pelaez A.I."/>
            <person name="Sanchez J."/>
            <person name="Ferrer M."/>
        </authorList>
    </citation>
    <scope>NUCLEOTIDE SEQUENCE</scope>
</reference>
<dbReference type="InterPro" id="IPR006680">
    <property type="entry name" value="Amidohydro-rel"/>
</dbReference>
<evidence type="ECO:0000259" key="3">
    <source>
        <dbReference type="Pfam" id="PF01979"/>
    </source>
</evidence>